<dbReference type="SUPFAM" id="SSF48452">
    <property type="entry name" value="TPR-like"/>
    <property type="match status" value="2"/>
</dbReference>
<proteinExistence type="predicted"/>
<keyword evidence="2" id="KW-0802">TPR repeat</keyword>
<reference evidence="4" key="2">
    <citation type="journal article" date="2022" name="Res Sq">
        <title>Evolution of multicellular longitudinally dividing oral cavity symbionts (Neisseriaceae).</title>
        <authorList>
            <person name="Nyongesa S."/>
            <person name="Weber P."/>
            <person name="Bernet E."/>
            <person name="Pullido F."/>
            <person name="Nieckarz M."/>
            <person name="Delaby M."/>
            <person name="Nieves C."/>
            <person name="Viehboeck T."/>
            <person name="Krause N."/>
            <person name="Rivera-Millot A."/>
            <person name="Nakamura A."/>
            <person name="Vischer N."/>
            <person name="VanNieuwenhze M."/>
            <person name="Brun Y."/>
            <person name="Cava F."/>
            <person name="Bulgheresi S."/>
            <person name="Veyrier F."/>
        </authorList>
    </citation>
    <scope>NUCLEOTIDE SEQUENCE</scope>
    <source>
        <strain evidence="4">SAG 1488-6</strain>
    </source>
</reference>
<keyword evidence="1" id="KW-0677">Repeat</keyword>
<evidence type="ECO:0000313" key="4">
    <source>
        <dbReference type="EMBL" id="UOO92695.1"/>
    </source>
</evidence>
<dbReference type="InterPro" id="IPR011990">
    <property type="entry name" value="TPR-like_helical_dom_sf"/>
</dbReference>
<organism evidence="4 5">
    <name type="scientific">Vitreoscilla stercoraria</name>
    <dbReference type="NCBI Taxonomy" id="61"/>
    <lineage>
        <taxon>Bacteria</taxon>
        <taxon>Pseudomonadati</taxon>
        <taxon>Pseudomonadota</taxon>
        <taxon>Betaproteobacteria</taxon>
        <taxon>Neisseriales</taxon>
        <taxon>Neisseriaceae</taxon>
        <taxon>Vitreoscilla</taxon>
    </lineage>
</organism>
<dbReference type="InterPro" id="IPR051012">
    <property type="entry name" value="CellSynth/LPSAsmb/PSIAsmb"/>
</dbReference>
<feature type="signal peptide" evidence="3">
    <location>
        <begin position="1"/>
        <end position="25"/>
    </location>
</feature>
<evidence type="ECO:0008006" key="6">
    <source>
        <dbReference type="Google" id="ProtNLM"/>
    </source>
</evidence>
<dbReference type="PANTHER" id="PTHR45586:SF1">
    <property type="entry name" value="LIPOPOLYSACCHARIDE ASSEMBLY PROTEIN B"/>
    <property type="match status" value="1"/>
</dbReference>
<sequence length="620" mass="69044">MASWQQRLLPMALGLTLLSTGTTWAQTVVEASQADTNTVQLDETISPKTLSPEAKKARAAAEEKLRLQQVTQDANAFSGMIASELALLEGNTRGALGAYAVLFERTGRPEMAERAIQISIGQGAYAEAQILLDRWRKIEPVPTVLQRQVAWELSAARGDAKTALANLNDVLPYVDDIKIKRMFLLLAQLSLSGGEVAHQGYDTVRNAVKNHANLPEAAVAEAMFAALSNHDKEAIAALNRLAKLDADISPATQVVIGILAQRKPELVSQFFAQADSRYLSDVWRELQIDALVKSEQFEQAYQLIQQELSQNPRTELQIQAGILAMKKNDYAAAEAWLQRAYQNGNVEERNRVATLLAVLSFGQKKNEAAMQWTDKIDAPAFQFDKSVILATAAAERKDWDAMRKALDLAKDHKPTGNHLYDEQQWRHLELMWISKQAPNEAYAQYTQLIEAQLKSASPNREVLADLYAERGILLADKFNRPEEAMQDLGKQLQLRPDSADAMNALGYTMLSNAASREQGFVLLERAFKLSPQAPHINDSLGWAYFLKGQPEKALAYLKFAYEKYPDAEVAAHLVETYHALGDEKNARALAKQGWKLNPEHPVLLDTLKRLNLLPNKEVQP</sequence>
<reference evidence="4" key="1">
    <citation type="submission" date="2021-12" db="EMBL/GenBank/DDBJ databases">
        <authorList>
            <person name="Veyrier F.J."/>
        </authorList>
    </citation>
    <scope>NUCLEOTIDE SEQUENCE</scope>
    <source>
        <strain evidence="4">SAG 1488-6</strain>
    </source>
</reference>
<dbReference type="Gene3D" id="1.25.40.10">
    <property type="entry name" value="Tetratricopeptide repeat domain"/>
    <property type="match status" value="3"/>
</dbReference>
<dbReference type="RefSeq" id="WP_019957018.1">
    <property type="nucleotide sequence ID" value="NZ_CP091512.1"/>
</dbReference>
<accession>A0ABY4EAA9</accession>
<dbReference type="Proteomes" id="UP000832034">
    <property type="component" value="Chromosome"/>
</dbReference>
<dbReference type="EMBL" id="CP091512">
    <property type="protein sequence ID" value="UOO92695.1"/>
    <property type="molecule type" value="Genomic_DNA"/>
</dbReference>
<feature type="chain" id="PRO_5047390052" description="Tetratricopeptide repeat protein" evidence="3">
    <location>
        <begin position="26"/>
        <end position="620"/>
    </location>
</feature>
<evidence type="ECO:0000313" key="5">
    <source>
        <dbReference type="Proteomes" id="UP000832034"/>
    </source>
</evidence>
<gene>
    <name evidence="4" type="ORF">LVJ81_01190</name>
</gene>
<evidence type="ECO:0000256" key="3">
    <source>
        <dbReference type="SAM" id="SignalP"/>
    </source>
</evidence>
<evidence type="ECO:0000256" key="1">
    <source>
        <dbReference type="ARBA" id="ARBA00022737"/>
    </source>
</evidence>
<dbReference type="PANTHER" id="PTHR45586">
    <property type="entry name" value="TPR REPEAT-CONTAINING PROTEIN PA4667"/>
    <property type="match status" value="1"/>
</dbReference>
<evidence type="ECO:0000256" key="2">
    <source>
        <dbReference type="ARBA" id="ARBA00022803"/>
    </source>
</evidence>
<keyword evidence="5" id="KW-1185">Reference proteome</keyword>
<protein>
    <recommendedName>
        <fullName evidence="6">Tetratricopeptide repeat protein</fullName>
    </recommendedName>
</protein>
<name>A0ABY4EAA9_VITST</name>
<keyword evidence="3" id="KW-0732">Signal</keyword>